<feature type="region of interest" description="Disordered" evidence="1">
    <location>
        <begin position="1"/>
        <end position="74"/>
    </location>
</feature>
<dbReference type="EMBL" id="JABFUD020000011">
    <property type="protein sequence ID" value="KAI5073609.1"/>
    <property type="molecule type" value="Genomic_DNA"/>
</dbReference>
<comment type="caution">
    <text evidence="2">The sequence shown here is derived from an EMBL/GenBank/DDBJ whole genome shotgun (WGS) entry which is preliminary data.</text>
</comment>
<accession>A0A9D4UT50</accession>
<name>A0A9D4UT50_ADICA</name>
<reference evidence="2" key="1">
    <citation type="submission" date="2021-01" db="EMBL/GenBank/DDBJ databases">
        <title>Adiantum capillus-veneris genome.</title>
        <authorList>
            <person name="Fang Y."/>
            <person name="Liao Q."/>
        </authorList>
    </citation>
    <scope>NUCLEOTIDE SEQUENCE</scope>
    <source>
        <strain evidence="2">H3</strain>
        <tissue evidence="2">Leaf</tissue>
    </source>
</reference>
<evidence type="ECO:0000313" key="3">
    <source>
        <dbReference type="Proteomes" id="UP000886520"/>
    </source>
</evidence>
<feature type="compositionally biased region" description="Basic and acidic residues" evidence="1">
    <location>
        <begin position="1"/>
        <end position="11"/>
    </location>
</feature>
<protein>
    <submittedName>
        <fullName evidence="2">Uncharacterized protein</fullName>
    </submittedName>
</protein>
<dbReference type="Proteomes" id="UP000886520">
    <property type="component" value="Chromosome 11"/>
</dbReference>
<organism evidence="2 3">
    <name type="scientific">Adiantum capillus-veneris</name>
    <name type="common">Maidenhair fern</name>
    <dbReference type="NCBI Taxonomy" id="13818"/>
    <lineage>
        <taxon>Eukaryota</taxon>
        <taxon>Viridiplantae</taxon>
        <taxon>Streptophyta</taxon>
        <taxon>Embryophyta</taxon>
        <taxon>Tracheophyta</taxon>
        <taxon>Polypodiopsida</taxon>
        <taxon>Polypodiidae</taxon>
        <taxon>Polypodiales</taxon>
        <taxon>Pteridineae</taxon>
        <taxon>Pteridaceae</taxon>
        <taxon>Vittarioideae</taxon>
        <taxon>Adiantum</taxon>
    </lineage>
</organism>
<evidence type="ECO:0000256" key="1">
    <source>
        <dbReference type="SAM" id="MobiDB-lite"/>
    </source>
</evidence>
<evidence type="ECO:0000313" key="2">
    <source>
        <dbReference type="EMBL" id="KAI5073609.1"/>
    </source>
</evidence>
<keyword evidence="3" id="KW-1185">Reference proteome</keyword>
<sequence>MGMLSKNKDDYGEAPMPSSSEFHAFNDVEPTASPISAEPDAAVGLSSGDDEDEAPDVYTRRPLLPLKPPTSPRSTFTLSMFGRQVLSQRKTGPTICFGTADRATGEKQYYSQEMDKARAGLEGPGGSTKAIIPRSWLSFVKEVQYGILSTIQLLTLENVLNFF</sequence>
<proteinExistence type="predicted"/>
<dbReference type="AlphaFoldDB" id="A0A9D4UT50"/>
<gene>
    <name evidence="2" type="ORF">GOP47_0011622</name>
</gene>